<evidence type="ECO:0000313" key="4">
    <source>
        <dbReference type="EMBL" id="KAK2184069.1"/>
    </source>
</evidence>
<dbReference type="SMART" id="SM00020">
    <property type="entry name" value="Tryp_SPc"/>
    <property type="match status" value="1"/>
</dbReference>
<dbReference type="PRINTS" id="PR00722">
    <property type="entry name" value="CHYMOTRYPSIN"/>
</dbReference>
<protein>
    <recommendedName>
        <fullName evidence="3">Peptidase S1 domain-containing protein</fullName>
    </recommendedName>
</protein>
<reference evidence="4" key="1">
    <citation type="journal article" date="2023" name="Mol. Biol. Evol.">
        <title>Third-Generation Sequencing Reveals the Adaptive Role of the Epigenome in Three Deep-Sea Polychaetes.</title>
        <authorList>
            <person name="Perez M."/>
            <person name="Aroh O."/>
            <person name="Sun Y."/>
            <person name="Lan Y."/>
            <person name="Juniper S.K."/>
            <person name="Young C.R."/>
            <person name="Angers B."/>
            <person name="Qian P.Y."/>
        </authorList>
    </citation>
    <scope>NUCLEOTIDE SEQUENCE</scope>
    <source>
        <strain evidence="4">R07B-5</strain>
    </source>
</reference>
<dbReference type="Pfam" id="PF00089">
    <property type="entry name" value="Trypsin"/>
    <property type="match status" value="1"/>
</dbReference>
<dbReference type="EMBL" id="JAODUO010000283">
    <property type="protein sequence ID" value="KAK2184069.1"/>
    <property type="molecule type" value="Genomic_DNA"/>
</dbReference>
<accession>A0AAD9UCB3</accession>
<dbReference type="PANTHER" id="PTHR24252">
    <property type="entry name" value="ACROSIN-RELATED"/>
    <property type="match status" value="1"/>
</dbReference>
<evidence type="ECO:0000259" key="3">
    <source>
        <dbReference type="PROSITE" id="PS50240"/>
    </source>
</evidence>
<keyword evidence="1" id="KW-1015">Disulfide bond</keyword>
<dbReference type="PROSITE" id="PS50240">
    <property type="entry name" value="TRYPSIN_DOM"/>
    <property type="match status" value="1"/>
</dbReference>
<gene>
    <name evidence="4" type="ORF">NP493_283g00013</name>
</gene>
<sequence>MILIIPVKHLSYGGKDPSSIQVVVGKHKLKRRETTQSTHKVAKIYMHAKYLRLTADYDIALFKLTTAINFTREVSPVCLPKKDVWDKMCDDRLGIYPRMTLNEVRVPVVTQAKCNRPMWYNNAITDRMLCAGYEDGGRDSCQGDSGGPLVCRTDGDGPWVLQGITSWGSELCATAKKPGVYTKVTAFLDWVDSTISANQIQAYKNRVIFPPEQKYTTKWMGFDLKNRPFVSATFHRLRRRFAPEANVAAIGRPKMAYLGLRC</sequence>
<dbReference type="InterPro" id="IPR001254">
    <property type="entry name" value="Trypsin_dom"/>
</dbReference>
<comment type="similarity">
    <text evidence="2">Belongs to the peptidase S1 family. CLIP subfamily.</text>
</comment>
<dbReference type="InterPro" id="IPR033116">
    <property type="entry name" value="TRYPSIN_SER"/>
</dbReference>
<evidence type="ECO:0000256" key="1">
    <source>
        <dbReference type="ARBA" id="ARBA00023157"/>
    </source>
</evidence>
<dbReference type="PANTHER" id="PTHR24252:SF7">
    <property type="entry name" value="HYALIN"/>
    <property type="match status" value="1"/>
</dbReference>
<evidence type="ECO:0000313" key="5">
    <source>
        <dbReference type="Proteomes" id="UP001209878"/>
    </source>
</evidence>
<dbReference type="GO" id="GO:0006508">
    <property type="term" value="P:proteolysis"/>
    <property type="evidence" value="ECO:0007669"/>
    <property type="project" value="InterPro"/>
</dbReference>
<keyword evidence="5" id="KW-1185">Reference proteome</keyword>
<dbReference type="PROSITE" id="PS00135">
    <property type="entry name" value="TRYPSIN_SER"/>
    <property type="match status" value="1"/>
</dbReference>
<dbReference type="CDD" id="cd00190">
    <property type="entry name" value="Tryp_SPc"/>
    <property type="match status" value="1"/>
</dbReference>
<organism evidence="4 5">
    <name type="scientific">Ridgeia piscesae</name>
    <name type="common">Tubeworm</name>
    <dbReference type="NCBI Taxonomy" id="27915"/>
    <lineage>
        <taxon>Eukaryota</taxon>
        <taxon>Metazoa</taxon>
        <taxon>Spiralia</taxon>
        <taxon>Lophotrochozoa</taxon>
        <taxon>Annelida</taxon>
        <taxon>Polychaeta</taxon>
        <taxon>Sedentaria</taxon>
        <taxon>Canalipalpata</taxon>
        <taxon>Sabellida</taxon>
        <taxon>Siboglinidae</taxon>
        <taxon>Ridgeia</taxon>
    </lineage>
</organism>
<dbReference type="GO" id="GO:0004252">
    <property type="term" value="F:serine-type endopeptidase activity"/>
    <property type="evidence" value="ECO:0007669"/>
    <property type="project" value="InterPro"/>
</dbReference>
<name>A0AAD9UCB3_RIDPI</name>
<dbReference type="InterPro" id="IPR001314">
    <property type="entry name" value="Peptidase_S1A"/>
</dbReference>
<evidence type="ECO:0000256" key="2">
    <source>
        <dbReference type="ARBA" id="ARBA00024195"/>
    </source>
</evidence>
<dbReference type="AlphaFoldDB" id="A0AAD9UCB3"/>
<dbReference type="FunFam" id="2.40.10.10:FF:000002">
    <property type="entry name" value="Transmembrane protease serine"/>
    <property type="match status" value="1"/>
</dbReference>
<dbReference type="SUPFAM" id="SSF50494">
    <property type="entry name" value="Trypsin-like serine proteases"/>
    <property type="match status" value="1"/>
</dbReference>
<feature type="domain" description="Peptidase S1" evidence="3">
    <location>
        <begin position="1"/>
        <end position="196"/>
    </location>
</feature>
<dbReference type="InterPro" id="IPR009003">
    <property type="entry name" value="Peptidase_S1_PA"/>
</dbReference>
<dbReference type="InterPro" id="IPR043504">
    <property type="entry name" value="Peptidase_S1_PA_chymotrypsin"/>
</dbReference>
<comment type="caution">
    <text evidence="4">The sequence shown here is derived from an EMBL/GenBank/DDBJ whole genome shotgun (WGS) entry which is preliminary data.</text>
</comment>
<dbReference type="Proteomes" id="UP001209878">
    <property type="component" value="Unassembled WGS sequence"/>
</dbReference>
<proteinExistence type="inferred from homology"/>
<dbReference type="Gene3D" id="2.40.10.10">
    <property type="entry name" value="Trypsin-like serine proteases"/>
    <property type="match status" value="2"/>
</dbReference>